<accession>A0AAN9UK20</accession>
<sequence length="153" mass="16313">MASEKDNGSGSATTPETPKAKPTDKQINLLAIIMQNVEDQPKINWENVAAQAGLKNDRVAKETYRQMCKKFGWTKGGSAATTPGGTGETPTKVTKRTGKVGSARKPRAGKKPAAVAAQAAPDDYEEDELGLEDKSKVKEEAAYEDDPFMSGAI</sequence>
<protein>
    <recommendedName>
        <fullName evidence="2">Myb-like DNA-binding domain-containing protein</fullName>
    </recommendedName>
</protein>
<keyword evidence="5" id="KW-1185">Reference proteome</keyword>
<evidence type="ECO:0000313" key="3">
    <source>
        <dbReference type="EMBL" id="KAK7727551.1"/>
    </source>
</evidence>
<dbReference type="EMBL" id="JAJSPL020000003">
    <property type="protein sequence ID" value="KAK7747970.1"/>
    <property type="molecule type" value="Genomic_DNA"/>
</dbReference>
<dbReference type="EMBL" id="JAJSPL020000129">
    <property type="protein sequence ID" value="KAK7727551.1"/>
    <property type="molecule type" value="Genomic_DNA"/>
</dbReference>
<reference evidence="4" key="2">
    <citation type="submission" date="2024-02" db="EMBL/GenBank/DDBJ databases">
        <title>De novo assembly and annotation of 12 fungi associated with fruit tree decline syndrome in Ontario, Canada.</title>
        <authorList>
            <person name="Sulman M."/>
            <person name="Ellouze W."/>
            <person name="Ilyukhin E."/>
        </authorList>
    </citation>
    <scope>NUCLEOTIDE SEQUENCE</scope>
    <source>
        <strain evidence="4">FDS-564</strain>
    </source>
</reference>
<proteinExistence type="predicted"/>
<comment type="caution">
    <text evidence="4">The sequence shown here is derived from an EMBL/GenBank/DDBJ whole genome shotgun (WGS) entry which is preliminary data.</text>
</comment>
<feature type="compositionally biased region" description="Low complexity" evidence="1">
    <location>
        <begin position="111"/>
        <end position="121"/>
    </location>
</feature>
<dbReference type="Proteomes" id="UP001320245">
    <property type="component" value="Unassembled WGS sequence"/>
</dbReference>
<organism evidence="4 5">
    <name type="scientific">Cytospora paraplurivora</name>
    <dbReference type="NCBI Taxonomy" id="2898453"/>
    <lineage>
        <taxon>Eukaryota</taxon>
        <taxon>Fungi</taxon>
        <taxon>Dikarya</taxon>
        <taxon>Ascomycota</taxon>
        <taxon>Pezizomycotina</taxon>
        <taxon>Sordariomycetes</taxon>
        <taxon>Sordariomycetidae</taxon>
        <taxon>Diaporthales</taxon>
        <taxon>Cytosporaceae</taxon>
        <taxon>Cytospora</taxon>
    </lineage>
</organism>
<feature type="compositionally biased region" description="Low complexity" evidence="1">
    <location>
        <begin position="76"/>
        <end position="92"/>
    </location>
</feature>
<evidence type="ECO:0000256" key="1">
    <source>
        <dbReference type="SAM" id="MobiDB-lite"/>
    </source>
</evidence>
<dbReference type="InterPro" id="IPR054505">
    <property type="entry name" value="Myb_DNA-bind_8"/>
</dbReference>
<feature type="compositionally biased region" description="Basic and acidic residues" evidence="1">
    <location>
        <begin position="131"/>
        <end position="141"/>
    </location>
</feature>
<feature type="compositionally biased region" description="Basic residues" evidence="1">
    <location>
        <begin position="93"/>
        <end position="110"/>
    </location>
</feature>
<name>A0AAN9UK20_9PEZI</name>
<gene>
    <name evidence="4" type="ORF">SLS53_001222</name>
    <name evidence="3" type="ORF">SLS53_009453</name>
</gene>
<feature type="region of interest" description="Disordered" evidence="1">
    <location>
        <begin position="73"/>
        <end position="153"/>
    </location>
</feature>
<feature type="region of interest" description="Disordered" evidence="1">
    <location>
        <begin position="1"/>
        <end position="24"/>
    </location>
</feature>
<evidence type="ECO:0000313" key="4">
    <source>
        <dbReference type="EMBL" id="KAK7747970.1"/>
    </source>
</evidence>
<dbReference type="Pfam" id="PF22980">
    <property type="entry name" value="Myb_DNA-bind_8"/>
    <property type="match status" value="1"/>
</dbReference>
<reference evidence="4 5" key="1">
    <citation type="journal article" date="2023" name="PLoS ONE">
        <title>Cytospora paraplurivora sp. nov. isolated from orchards with fruit tree decline syndrome in Ontario, Canada.</title>
        <authorList>
            <person name="Ilyukhin E."/>
            <person name="Nguyen H.D.T."/>
            <person name="Castle A.J."/>
            <person name="Ellouze W."/>
        </authorList>
    </citation>
    <scope>NUCLEOTIDE SEQUENCE [LARGE SCALE GENOMIC DNA]</scope>
    <source>
        <strain evidence="4 5">FDS-564</strain>
    </source>
</reference>
<feature type="domain" description="Myb-like DNA-binding" evidence="2">
    <location>
        <begin position="24"/>
        <end position="72"/>
    </location>
</feature>
<evidence type="ECO:0000259" key="2">
    <source>
        <dbReference type="Pfam" id="PF22980"/>
    </source>
</evidence>
<evidence type="ECO:0000313" key="5">
    <source>
        <dbReference type="Proteomes" id="UP001320245"/>
    </source>
</evidence>
<dbReference type="AlphaFoldDB" id="A0AAN9UK20"/>